<dbReference type="AlphaFoldDB" id="A0A4S2FUR8"/>
<dbReference type="GO" id="GO:0005524">
    <property type="term" value="F:ATP binding"/>
    <property type="evidence" value="ECO:0007669"/>
    <property type="project" value="InterPro"/>
</dbReference>
<reference evidence="3 4" key="1">
    <citation type="submission" date="2019-04" db="EMBL/GenBank/DDBJ databases">
        <title>Microbes associate with the intestines of laboratory mice.</title>
        <authorList>
            <person name="Navarre W."/>
            <person name="Wong E."/>
            <person name="Huang K."/>
            <person name="Tropini C."/>
            <person name="Ng K."/>
            <person name="Yu B."/>
        </authorList>
    </citation>
    <scope>NUCLEOTIDE SEQUENCE [LARGE SCALE GENOMIC DNA]</scope>
    <source>
        <strain evidence="3 4">NM06_A21</strain>
    </source>
</reference>
<dbReference type="SUPFAM" id="SSF52540">
    <property type="entry name" value="P-loop containing nucleoside triphosphate hydrolases"/>
    <property type="match status" value="2"/>
</dbReference>
<dbReference type="Gene3D" id="3.40.50.300">
    <property type="entry name" value="P-loop containing nucleotide triphosphate hydrolases"/>
    <property type="match status" value="1"/>
</dbReference>
<dbReference type="SMART" id="SM00382">
    <property type="entry name" value="AAA"/>
    <property type="match status" value="1"/>
</dbReference>
<dbReference type="InterPro" id="IPR003959">
    <property type="entry name" value="ATPase_AAA_core"/>
</dbReference>
<sequence>MRELDLHKAKTADKSKQKNEAKNAKPKSVLESFEYIVELAEDSNLDKEFLEKASTHIKYAARKLKLTAMQVVLLAMFVDRSEDSRIMISEIAKYAGCRTTKILRLSDDIDILESKHYLRASRCRKSLSYRVPGAVLKSLRKNQPYIHEEEPVADTQTFFDRFDKLMNEKDDDELTHDSLMEQTMDMLVEIKDTKFATELCRCGFGDEDTLLFVFMAHLFVENNDDNIGFHDIDDIFDDNEIPSWVKREFRTRESELFEKELVENVNEDGMARSDAFKLTDKAKEELLCELNINEVGKSVKGLIKAETLAEKNLIYNTSECDQITELSSILSESRFSEVQSRLRTAGMRSGFCCIFYGAPGTGKTETVYQLARQTGRDIMRVDVDKIKSCWVGESEKNIKALFDRYRNICKNSKLAPILLFNEADAVLGVRMEGAARAIDKMENSIQNIILQEMETLEGIMIATTNLTTNLDKAFERRFLYKIRFDKPSVESRAKIWQTMLPDLSEHDAQTLASQFDLSGGEIENIARKHSVNAILKGNDSIDVHEIINSCRYERLSQNNRPKIGF</sequence>
<dbReference type="EMBL" id="SRYD01000036">
    <property type="protein sequence ID" value="TGY73054.1"/>
    <property type="molecule type" value="Genomic_DNA"/>
</dbReference>
<dbReference type="RefSeq" id="WP_135993489.1">
    <property type="nucleotide sequence ID" value="NZ_CANBDM010000029.1"/>
</dbReference>
<accession>A0A4S2FUR8</accession>
<proteinExistence type="predicted"/>
<evidence type="ECO:0000313" key="3">
    <source>
        <dbReference type="EMBL" id="TGY73054.1"/>
    </source>
</evidence>
<name>A0A4S2FUR8_9BACT</name>
<gene>
    <name evidence="3" type="ORF">E5333_09510</name>
</gene>
<feature type="region of interest" description="Disordered" evidence="1">
    <location>
        <begin position="1"/>
        <end position="25"/>
    </location>
</feature>
<dbReference type="Pfam" id="PF00004">
    <property type="entry name" value="AAA"/>
    <property type="match status" value="1"/>
</dbReference>
<evidence type="ECO:0000313" key="4">
    <source>
        <dbReference type="Proteomes" id="UP000306630"/>
    </source>
</evidence>
<dbReference type="InterPro" id="IPR027417">
    <property type="entry name" value="P-loop_NTPase"/>
</dbReference>
<dbReference type="PANTHER" id="PTHR23074:SF83">
    <property type="entry name" value="VACUOLAR PROTEIN SORTING-ASSOCIATED PROTEIN 4A"/>
    <property type="match status" value="1"/>
</dbReference>
<dbReference type="Proteomes" id="UP000306630">
    <property type="component" value="Unassembled WGS sequence"/>
</dbReference>
<evidence type="ECO:0000259" key="2">
    <source>
        <dbReference type="SMART" id="SM00382"/>
    </source>
</evidence>
<evidence type="ECO:0000256" key="1">
    <source>
        <dbReference type="SAM" id="MobiDB-lite"/>
    </source>
</evidence>
<dbReference type="InterPro" id="IPR050304">
    <property type="entry name" value="MT-severing_AAA_ATPase"/>
</dbReference>
<comment type="caution">
    <text evidence="3">The sequence shown here is derived from an EMBL/GenBank/DDBJ whole genome shotgun (WGS) entry which is preliminary data.</text>
</comment>
<dbReference type="GO" id="GO:0016887">
    <property type="term" value="F:ATP hydrolysis activity"/>
    <property type="evidence" value="ECO:0007669"/>
    <property type="project" value="InterPro"/>
</dbReference>
<organism evidence="3 4">
    <name type="scientific">Muribaculum intestinale</name>
    <dbReference type="NCBI Taxonomy" id="1796646"/>
    <lineage>
        <taxon>Bacteria</taxon>
        <taxon>Pseudomonadati</taxon>
        <taxon>Bacteroidota</taxon>
        <taxon>Bacteroidia</taxon>
        <taxon>Bacteroidales</taxon>
        <taxon>Muribaculaceae</taxon>
        <taxon>Muribaculum</taxon>
    </lineage>
</organism>
<feature type="compositionally biased region" description="Basic and acidic residues" evidence="1">
    <location>
        <begin position="1"/>
        <end position="23"/>
    </location>
</feature>
<feature type="domain" description="AAA+ ATPase" evidence="2">
    <location>
        <begin position="349"/>
        <end position="488"/>
    </location>
</feature>
<dbReference type="InterPro" id="IPR003593">
    <property type="entry name" value="AAA+_ATPase"/>
</dbReference>
<dbReference type="PANTHER" id="PTHR23074">
    <property type="entry name" value="AAA DOMAIN-CONTAINING"/>
    <property type="match status" value="1"/>
</dbReference>
<protein>
    <submittedName>
        <fullName evidence="3">AAA family ATPase</fullName>
    </submittedName>
</protein>
<dbReference type="CDD" id="cd19481">
    <property type="entry name" value="RecA-like_protease"/>
    <property type="match status" value="1"/>
</dbReference>